<evidence type="ECO:0000313" key="2">
    <source>
        <dbReference type="EMBL" id="KAK8761925.1"/>
    </source>
</evidence>
<comment type="caution">
    <text evidence="2">The sequence shown here is derived from an EMBL/GenBank/DDBJ whole genome shotgun (WGS) entry which is preliminary data.</text>
</comment>
<dbReference type="Proteomes" id="UP001321473">
    <property type="component" value="Unassembled WGS sequence"/>
</dbReference>
<name>A0AAQ4DHI5_AMBAM</name>
<feature type="compositionally biased region" description="Basic residues" evidence="1">
    <location>
        <begin position="61"/>
        <end position="73"/>
    </location>
</feature>
<protein>
    <submittedName>
        <fullName evidence="2">Uncharacterized protein</fullName>
    </submittedName>
</protein>
<proteinExistence type="predicted"/>
<dbReference type="AlphaFoldDB" id="A0AAQ4DHI5"/>
<evidence type="ECO:0000313" key="3">
    <source>
        <dbReference type="Proteomes" id="UP001321473"/>
    </source>
</evidence>
<dbReference type="EMBL" id="JARKHS020030646">
    <property type="protein sequence ID" value="KAK8761925.1"/>
    <property type="molecule type" value="Genomic_DNA"/>
</dbReference>
<accession>A0AAQ4DHI5</accession>
<gene>
    <name evidence="2" type="ORF">V5799_026810</name>
</gene>
<sequence>MEMNVKRILDEAREKIFEIDMSAKDLGIWKRLMLPRLLQEWSWVNASDSEEEGDGKEKAGRKGTHKKSRKRIKSNQNRKITNGLREEFKDDPRAFRRRKPKSSHEDEEEACPSGVCTCDADASPRPPTLMNAGKMYPKPEERLRLGGMAESFDLGWILDQVSVAPLLAPIPDSDTMLKDN</sequence>
<organism evidence="2 3">
    <name type="scientific">Amblyomma americanum</name>
    <name type="common">Lone star tick</name>
    <dbReference type="NCBI Taxonomy" id="6943"/>
    <lineage>
        <taxon>Eukaryota</taxon>
        <taxon>Metazoa</taxon>
        <taxon>Ecdysozoa</taxon>
        <taxon>Arthropoda</taxon>
        <taxon>Chelicerata</taxon>
        <taxon>Arachnida</taxon>
        <taxon>Acari</taxon>
        <taxon>Parasitiformes</taxon>
        <taxon>Ixodida</taxon>
        <taxon>Ixodoidea</taxon>
        <taxon>Ixodidae</taxon>
        <taxon>Amblyomminae</taxon>
        <taxon>Amblyomma</taxon>
    </lineage>
</organism>
<feature type="compositionally biased region" description="Basic and acidic residues" evidence="1">
    <location>
        <begin position="84"/>
        <end position="94"/>
    </location>
</feature>
<evidence type="ECO:0000256" key="1">
    <source>
        <dbReference type="SAM" id="MobiDB-lite"/>
    </source>
</evidence>
<keyword evidence="3" id="KW-1185">Reference proteome</keyword>
<feature type="region of interest" description="Disordered" evidence="1">
    <location>
        <begin position="44"/>
        <end position="135"/>
    </location>
</feature>
<reference evidence="2 3" key="1">
    <citation type="journal article" date="2023" name="Arcadia Sci">
        <title>De novo assembly of a long-read Amblyomma americanum tick genome.</title>
        <authorList>
            <person name="Chou S."/>
            <person name="Poskanzer K.E."/>
            <person name="Rollins M."/>
            <person name="Thuy-Boun P.S."/>
        </authorList>
    </citation>
    <scope>NUCLEOTIDE SEQUENCE [LARGE SCALE GENOMIC DNA]</scope>
    <source>
        <strain evidence="2">F_SG_1</strain>
        <tissue evidence="2">Salivary glands</tissue>
    </source>
</reference>